<evidence type="ECO:0000256" key="5">
    <source>
        <dbReference type="ARBA" id="ARBA00023088"/>
    </source>
</evidence>
<dbReference type="InterPro" id="IPR019931">
    <property type="entry name" value="LPXTG_anchor"/>
</dbReference>
<dbReference type="PATRIC" id="fig|1231377.3.peg.1446"/>
<evidence type="ECO:0000256" key="7">
    <source>
        <dbReference type="SAM" id="Phobius"/>
    </source>
</evidence>
<evidence type="ECO:0000256" key="6">
    <source>
        <dbReference type="SAM" id="MobiDB-lite"/>
    </source>
</evidence>
<evidence type="ECO:0000313" key="9">
    <source>
        <dbReference type="EMBL" id="EKF51149.1"/>
    </source>
</evidence>
<dbReference type="EMBL" id="AMQS01000021">
    <property type="protein sequence ID" value="EKF51149.1"/>
    <property type="molecule type" value="Genomic_DNA"/>
</dbReference>
<dbReference type="InterPro" id="IPR009459">
    <property type="entry name" value="MucBP_dom"/>
</dbReference>
<reference evidence="9 10" key="1">
    <citation type="journal article" date="2012" name="J. Bacteriol.">
        <title>Genome Sequence of the Bacteriocin-Producing Strain Lactococcus garvieae DCC43.</title>
        <authorList>
            <person name="Gabrielsen C."/>
            <person name="Brede D.A."/>
            <person name="Hernandez P.E."/>
            <person name="Nes I.F."/>
            <person name="Diep D.B."/>
        </authorList>
    </citation>
    <scope>NUCLEOTIDE SEQUENCE [LARGE SCALE GENOMIC DNA]</scope>
    <source>
        <strain evidence="9 10">DCC43</strain>
    </source>
</reference>
<keyword evidence="7" id="KW-0472">Membrane</keyword>
<keyword evidence="4" id="KW-0677">Repeat</keyword>
<dbReference type="Pfam" id="PF07523">
    <property type="entry name" value="Big_3"/>
    <property type="match status" value="1"/>
</dbReference>
<dbReference type="Gene3D" id="3.10.20.320">
    <property type="entry name" value="Putative peptidoglycan bound protein (lpxtg motif)"/>
    <property type="match status" value="4"/>
</dbReference>
<keyword evidence="7" id="KW-0812">Transmembrane</keyword>
<keyword evidence="7" id="KW-1133">Transmembrane helix</keyword>
<proteinExistence type="predicted"/>
<dbReference type="eggNOG" id="COG4932">
    <property type="taxonomic scope" value="Bacteria"/>
</dbReference>
<name>K2PLP9_9LACT</name>
<comment type="caution">
    <text evidence="9">The sequence shown here is derived from an EMBL/GenBank/DDBJ whole genome shotgun (WGS) entry which is preliminary data.</text>
</comment>
<feature type="domain" description="Gram-positive cocci surface proteins LPxTG" evidence="8">
    <location>
        <begin position="379"/>
        <end position="416"/>
    </location>
</feature>
<feature type="transmembrane region" description="Helical" evidence="7">
    <location>
        <begin position="389"/>
        <end position="409"/>
    </location>
</feature>
<feature type="compositionally biased region" description="Basic and acidic residues" evidence="6">
    <location>
        <begin position="352"/>
        <end position="362"/>
    </location>
</feature>
<keyword evidence="3" id="KW-0732">Signal</keyword>
<accession>K2PLP9</accession>
<keyword evidence="2" id="KW-0964">Secreted</keyword>
<sequence length="416" mass="45982">MEEYKKIIPGYTINEAKLPTHTQGVFSTSEQDITYFYTKNKAGAGNVTAKYVDTDGTPISGDVVKAGVIGEDYTTEQKDIPGYTFKEVQGYVTGKFTDQPQTVTYVYEQYKDKSTVLVHDSELTVGDTWKPEDNFDSSTDYYGNTVPFSNINVAGQVDTTKSGTYKVTYRRFVPNFFSASENQGTYSAIATITVKDAQPLKGGDITTKYVDTDGNALLEDVVQTGNIGENYTTERKEFDGYTFKEVQGNATGQFTNQAQTVTYVYTKNEIPNLIGTVIVRYVDTDDNSISEDVVKSGTVGESYITDKKVIEGYSFKEVRGNISGQYNEQPQTVSYVYVKDEVGSESGTNNNVKDEVGSESKTHSKTSNKRTALLSEHALPKTGENERMALVNSTIGAVLLATGLLVYVFRFKRVNK</sequence>
<dbReference type="Proteomes" id="UP000006787">
    <property type="component" value="Unassembled WGS sequence"/>
</dbReference>
<evidence type="ECO:0000313" key="10">
    <source>
        <dbReference type="Proteomes" id="UP000006787"/>
    </source>
</evidence>
<organism evidence="9 10">
    <name type="scientific">Lactococcus garvieae DCC43</name>
    <dbReference type="NCBI Taxonomy" id="1231377"/>
    <lineage>
        <taxon>Bacteria</taxon>
        <taxon>Bacillati</taxon>
        <taxon>Bacillota</taxon>
        <taxon>Bacilli</taxon>
        <taxon>Lactobacillales</taxon>
        <taxon>Streptococcaceae</taxon>
        <taxon>Lactococcus</taxon>
    </lineage>
</organism>
<evidence type="ECO:0000256" key="4">
    <source>
        <dbReference type="ARBA" id="ARBA00022737"/>
    </source>
</evidence>
<dbReference type="Pfam" id="PF06458">
    <property type="entry name" value="MucBP"/>
    <property type="match status" value="4"/>
</dbReference>
<evidence type="ECO:0000256" key="2">
    <source>
        <dbReference type="ARBA" id="ARBA00022525"/>
    </source>
</evidence>
<evidence type="ECO:0000259" key="8">
    <source>
        <dbReference type="PROSITE" id="PS50847"/>
    </source>
</evidence>
<dbReference type="PROSITE" id="PS50847">
    <property type="entry name" value="GRAM_POS_ANCHORING"/>
    <property type="match status" value="1"/>
</dbReference>
<dbReference type="AlphaFoldDB" id="K2PLP9"/>
<protein>
    <submittedName>
        <fullName evidence="9">Internalin-like protein</fullName>
    </submittedName>
</protein>
<dbReference type="InterPro" id="IPR013783">
    <property type="entry name" value="Ig-like_fold"/>
</dbReference>
<feature type="region of interest" description="Disordered" evidence="6">
    <location>
        <begin position="344"/>
        <end position="379"/>
    </location>
</feature>
<dbReference type="InterPro" id="IPR022038">
    <property type="entry name" value="Ig-like_bact"/>
</dbReference>
<gene>
    <name evidence="9" type="ORF">C426_1456</name>
</gene>
<evidence type="ECO:0000256" key="3">
    <source>
        <dbReference type="ARBA" id="ARBA00022729"/>
    </source>
</evidence>
<dbReference type="Gene3D" id="2.60.40.10">
    <property type="entry name" value="Immunoglobulins"/>
    <property type="match status" value="1"/>
</dbReference>
<evidence type="ECO:0000256" key="1">
    <source>
        <dbReference type="ARBA" id="ARBA00022512"/>
    </source>
</evidence>
<keyword evidence="5" id="KW-0572">Peptidoglycan-anchor</keyword>
<keyword evidence="1" id="KW-0134">Cell wall</keyword>